<dbReference type="InterPro" id="IPR037062">
    <property type="entry name" value="Malic_N_dom_sf"/>
</dbReference>
<comment type="similarity">
    <text evidence="3">Belongs to the malic enzymes family.</text>
</comment>
<dbReference type="PANTHER" id="PTHR43237:SF4">
    <property type="entry name" value="NADP-DEPENDENT MALIC ENZYME"/>
    <property type="match status" value="1"/>
</dbReference>
<evidence type="ECO:0000259" key="7">
    <source>
        <dbReference type="SMART" id="SM01274"/>
    </source>
</evidence>
<dbReference type="InterPro" id="IPR046346">
    <property type="entry name" value="Aminoacid_DH-like_N_sf"/>
</dbReference>
<dbReference type="InterPro" id="IPR051674">
    <property type="entry name" value="Malate_Decarboxylase"/>
</dbReference>
<dbReference type="Gene3D" id="3.40.50.720">
    <property type="entry name" value="NAD(P)-binding Rossmann-like Domain"/>
    <property type="match status" value="1"/>
</dbReference>
<dbReference type="Pfam" id="PF00390">
    <property type="entry name" value="malic"/>
    <property type="match status" value="1"/>
</dbReference>
<dbReference type="InterPro" id="IPR015884">
    <property type="entry name" value="Malic_enzyme_CS"/>
</dbReference>
<accession>A0ABV2G9L6</accession>
<keyword evidence="5 8" id="KW-0560">Oxidoreductase</keyword>
<comment type="cofactor">
    <cofactor evidence="1">
        <name>Mn(2+)</name>
        <dbReference type="ChEBI" id="CHEBI:29035"/>
    </cofactor>
</comment>
<dbReference type="CDD" id="cd05311">
    <property type="entry name" value="NAD_bind_2_malic_enz"/>
    <property type="match status" value="1"/>
</dbReference>
<keyword evidence="4" id="KW-0479">Metal-binding</keyword>
<comment type="caution">
    <text evidence="8">The sequence shown here is derived from an EMBL/GenBank/DDBJ whole genome shotgun (WGS) entry which is preliminary data.</text>
</comment>
<evidence type="ECO:0000256" key="1">
    <source>
        <dbReference type="ARBA" id="ARBA00001936"/>
    </source>
</evidence>
<feature type="domain" description="Malic enzyme NAD-binding" evidence="6">
    <location>
        <begin position="160"/>
        <end position="384"/>
    </location>
</feature>
<evidence type="ECO:0000256" key="5">
    <source>
        <dbReference type="ARBA" id="ARBA00023002"/>
    </source>
</evidence>
<dbReference type="SMART" id="SM00919">
    <property type="entry name" value="Malic_M"/>
    <property type="match status" value="1"/>
</dbReference>
<protein>
    <submittedName>
        <fullName evidence="8">Malate dehydrogenase (Oxaloacetate-decarboxylating)</fullName>
        <ecNumber evidence="8">1.1.1.38</ecNumber>
    </submittedName>
</protein>
<organism evidence="8 9">
    <name type="scientific">Bhargavaea ullalensis</name>
    <dbReference type="NCBI Taxonomy" id="1265685"/>
    <lineage>
        <taxon>Bacteria</taxon>
        <taxon>Bacillati</taxon>
        <taxon>Bacillota</taxon>
        <taxon>Bacilli</taxon>
        <taxon>Bacillales</taxon>
        <taxon>Caryophanaceae</taxon>
        <taxon>Bhargavaea</taxon>
    </lineage>
</organism>
<dbReference type="SMART" id="SM01274">
    <property type="entry name" value="malic"/>
    <property type="match status" value="1"/>
</dbReference>
<keyword evidence="9" id="KW-1185">Reference proteome</keyword>
<dbReference type="PANTHER" id="PTHR43237">
    <property type="entry name" value="NADP-DEPENDENT MALIC ENZYME"/>
    <property type="match status" value="1"/>
</dbReference>
<dbReference type="InterPro" id="IPR001891">
    <property type="entry name" value="Malic_OxRdtase"/>
</dbReference>
<dbReference type="SUPFAM" id="SSF51735">
    <property type="entry name" value="NAD(P)-binding Rossmann-fold domains"/>
    <property type="match status" value="1"/>
</dbReference>
<dbReference type="InterPro" id="IPR045213">
    <property type="entry name" value="Malic_NAD-bd_bact_type"/>
</dbReference>
<dbReference type="PIRSF" id="PIRSF000106">
    <property type="entry name" value="ME"/>
    <property type="match status" value="1"/>
</dbReference>
<gene>
    <name evidence="8" type="ORF">ABID49_000844</name>
</gene>
<evidence type="ECO:0000313" key="9">
    <source>
        <dbReference type="Proteomes" id="UP001549099"/>
    </source>
</evidence>
<evidence type="ECO:0000256" key="2">
    <source>
        <dbReference type="ARBA" id="ARBA00001946"/>
    </source>
</evidence>
<dbReference type="Proteomes" id="UP001549099">
    <property type="component" value="Unassembled WGS sequence"/>
</dbReference>
<proteinExistence type="inferred from homology"/>
<dbReference type="PROSITE" id="PS00331">
    <property type="entry name" value="MALIC_ENZYMES"/>
    <property type="match status" value="1"/>
</dbReference>
<dbReference type="EMBL" id="JBEPLW010000003">
    <property type="protein sequence ID" value="MET3574960.1"/>
    <property type="molecule type" value="Genomic_DNA"/>
</dbReference>
<dbReference type="EC" id="1.1.1.38" evidence="8"/>
<evidence type="ECO:0000259" key="6">
    <source>
        <dbReference type="SMART" id="SM00919"/>
    </source>
</evidence>
<dbReference type="InterPro" id="IPR012301">
    <property type="entry name" value="Malic_N_dom"/>
</dbReference>
<sequence>MDVYREALELHRELEGKLEMTLKAPIETKRDLSLLYSPGVAAPCMEISEEPAKIYDYTMKGHTVGVISNGTAVLGLGNIGASASIPVMEGKAALIRRFGGIDSFPVALDTEDPDEFVKAVTLMAPVFGAINLEDIAAPACFEIENRLKAALDIPVFHDDQHGTAIVVAAGLINAAKLTGRPLGELKVVMNGAGAAGVAIAKLLGTFGVEDIVMCDTAGAIYEGRAERMNPMKEEIAGMTNPERLDGALGDVIQGADVFIGVSAAGALTEEMVRSMAPDPIIFAMANPTPEIMPDEAIAAGARIIGTGRSDYPNQVNNILAFPGIFKGALSVRAKDVNEEMKRAAAEAIAALVGSDQLSEEFVIPDPFDPRVPEAVAQAVAEAAIRSGVARRVAVCVV</sequence>
<dbReference type="RefSeq" id="WP_354195657.1">
    <property type="nucleotide sequence ID" value="NZ_JBEPLW010000003.1"/>
</dbReference>
<dbReference type="InterPro" id="IPR012302">
    <property type="entry name" value="Malic_NAD-bd"/>
</dbReference>
<comment type="cofactor">
    <cofactor evidence="2">
        <name>Mg(2+)</name>
        <dbReference type="ChEBI" id="CHEBI:18420"/>
    </cofactor>
</comment>
<reference evidence="8 9" key="1">
    <citation type="submission" date="2024-06" db="EMBL/GenBank/DDBJ databases">
        <title>Genomic Encyclopedia of Type Strains, Phase IV (KMG-IV): sequencing the most valuable type-strain genomes for metagenomic binning, comparative biology and taxonomic classification.</title>
        <authorList>
            <person name="Goeker M."/>
        </authorList>
    </citation>
    <scope>NUCLEOTIDE SEQUENCE [LARGE SCALE GENOMIC DNA]</scope>
    <source>
        <strain evidence="8 9">DSM 26128</strain>
    </source>
</reference>
<feature type="domain" description="Malic enzyme N-terminal" evidence="7">
    <location>
        <begin position="15"/>
        <end position="148"/>
    </location>
</feature>
<name>A0ABV2G9L6_9BACL</name>
<evidence type="ECO:0000256" key="3">
    <source>
        <dbReference type="ARBA" id="ARBA00008785"/>
    </source>
</evidence>
<dbReference type="GO" id="GO:0016491">
    <property type="term" value="F:oxidoreductase activity"/>
    <property type="evidence" value="ECO:0007669"/>
    <property type="project" value="UniProtKB-KW"/>
</dbReference>
<evidence type="ECO:0000313" key="8">
    <source>
        <dbReference type="EMBL" id="MET3574960.1"/>
    </source>
</evidence>
<dbReference type="SUPFAM" id="SSF53223">
    <property type="entry name" value="Aminoacid dehydrogenase-like, N-terminal domain"/>
    <property type="match status" value="1"/>
</dbReference>
<dbReference type="Gene3D" id="3.40.50.10380">
    <property type="entry name" value="Malic enzyme, N-terminal domain"/>
    <property type="match status" value="1"/>
</dbReference>
<dbReference type="InterPro" id="IPR036291">
    <property type="entry name" value="NAD(P)-bd_dom_sf"/>
</dbReference>
<evidence type="ECO:0000256" key="4">
    <source>
        <dbReference type="ARBA" id="ARBA00022723"/>
    </source>
</evidence>
<dbReference type="Pfam" id="PF03949">
    <property type="entry name" value="Malic_M"/>
    <property type="match status" value="1"/>
</dbReference>